<sequence>MTKTEHHLHSWPGMAGRTALITGASTGLGAHFARLLAQQGAHVVAAARRIDRVETLCADLRDQGHQATPLALDVSSAQAVQAALSGQVFDLVVNNAGVSHSCAALDLDQDTLDAVIDTNLKGVFHVARATAAAMREAGRGGAIVNVASILGSRVSGHVAAYAASKGGVLQLTRALALEWARHGIRVNSLSPGYIETDLNSHFFATEQGQALIRRVPQRRLGQPQDLDGALLLLLSDMGRFITGADIAVDGGHLVSSL</sequence>
<evidence type="ECO:0000256" key="2">
    <source>
        <dbReference type="ARBA" id="ARBA00023002"/>
    </source>
</evidence>
<comment type="caution">
    <text evidence="4">The sequence shown here is derived from an EMBL/GenBank/DDBJ whole genome shotgun (WGS) entry which is preliminary data.</text>
</comment>
<comment type="similarity">
    <text evidence="1">Belongs to the short-chain dehydrogenases/reductases (SDR) family.</text>
</comment>
<name>A0A926JAY9_9RHOB</name>
<dbReference type="InterPro" id="IPR020904">
    <property type="entry name" value="Sc_DH/Rdtase_CS"/>
</dbReference>
<dbReference type="InterPro" id="IPR057326">
    <property type="entry name" value="KR_dom"/>
</dbReference>
<dbReference type="PANTHER" id="PTHR42760:SF133">
    <property type="entry name" value="3-OXOACYL-[ACYL-CARRIER-PROTEIN] REDUCTASE"/>
    <property type="match status" value="1"/>
</dbReference>
<organism evidence="4 5">
    <name type="scientific">Paracoccus amoyensis</name>
    <dbReference type="NCBI Taxonomy" id="2760093"/>
    <lineage>
        <taxon>Bacteria</taxon>
        <taxon>Pseudomonadati</taxon>
        <taxon>Pseudomonadota</taxon>
        <taxon>Alphaproteobacteria</taxon>
        <taxon>Rhodobacterales</taxon>
        <taxon>Paracoccaceae</taxon>
        <taxon>Paracoccus</taxon>
    </lineage>
</organism>
<dbReference type="CDD" id="cd05233">
    <property type="entry name" value="SDR_c"/>
    <property type="match status" value="1"/>
</dbReference>
<dbReference type="Pfam" id="PF13561">
    <property type="entry name" value="adh_short_C2"/>
    <property type="match status" value="1"/>
</dbReference>
<dbReference type="PANTHER" id="PTHR42760">
    <property type="entry name" value="SHORT-CHAIN DEHYDROGENASES/REDUCTASES FAMILY MEMBER"/>
    <property type="match status" value="1"/>
</dbReference>
<protein>
    <submittedName>
        <fullName evidence="4">SDR family oxidoreductase</fullName>
    </submittedName>
</protein>
<dbReference type="SUPFAM" id="SSF51735">
    <property type="entry name" value="NAD(P)-binding Rossmann-fold domains"/>
    <property type="match status" value="1"/>
</dbReference>
<evidence type="ECO:0000313" key="5">
    <source>
        <dbReference type="Proteomes" id="UP000608594"/>
    </source>
</evidence>
<keyword evidence="2" id="KW-0560">Oxidoreductase</keyword>
<evidence type="ECO:0000256" key="1">
    <source>
        <dbReference type="ARBA" id="ARBA00006484"/>
    </source>
</evidence>
<reference evidence="4" key="1">
    <citation type="submission" date="2020-08" db="EMBL/GenBank/DDBJ databases">
        <title>Paracoccus amoyensis sp. nov., isolated from the surface seawater at coast of Xiamen, Fujian.</title>
        <authorList>
            <person name="Lyu L."/>
        </authorList>
    </citation>
    <scope>NUCLEOTIDE SEQUENCE</scope>
    <source>
        <strain evidence="4">11-3</strain>
    </source>
</reference>
<gene>
    <name evidence="4" type="ORF">H4P12_01005</name>
</gene>
<dbReference type="EMBL" id="JACOQL010000001">
    <property type="protein sequence ID" value="MBC9245320.1"/>
    <property type="molecule type" value="Genomic_DNA"/>
</dbReference>
<dbReference type="PRINTS" id="PR00081">
    <property type="entry name" value="GDHRDH"/>
</dbReference>
<accession>A0A926JAY9</accession>
<dbReference type="Gene3D" id="3.40.50.720">
    <property type="entry name" value="NAD(P)-binding Rossmann-like Domain"/>
    <property type="match status" value="1"/>
</dbReference>
<dbReference type="GO" id="GO:0016616">
    <property type="term" value="F:oxidoreductase activity, acting on the CH-OH group of donors, NAD or NADP as acceptor"/>
    <property type="evidence" value="ECO:0007669"/>
    <property type="project" value="TreeGrafter"/>
</dbReference>
<evidence type="ECO:0000259" key="3">
    <source>
        <dbReference type="SMART" id="SM00822"/>
    </source>
</evidence>
<keyword evidence="5" id="KW-1185">Reference proteome</keyword>
<dbReference type="InterPro" id="IPR002347">
    <property type="entry name" value="SDR_fam"/>
</dbReference>
<dbReference type="PRINTS" id="PR00080">
    <property type="entry name" value="SDRFAMILY"/>
</dbReference>
<proteinExistence type="inferred from homology"/>
<dbReference type="InterPro" id="IPR036291">
    <property type="entry name" value="NAD(P)-bd_dom_sf"/>
</dbReference>
<dbReference type="RefSeq" id="WP_187791735.1">
    <property type="nucleotide sequence ID" value="NZ_JACOQL010000001.1"/>
</dbReference>
<dbReference type="Proteomes" id="UP000608594">
    <property type="component" value="Unassembled WGS sequence"/>
</dbReference>
<evidence type="ECO:0000313" key="4">
    <source>
        <dbReference type="EMBL" id="MBC9245320.1"/>
    </source>
</evidence>
<feature type="domain" description="Ketoreductase" evidence="3">
    <location>
        <begin position="17"/>
        <end position="182"/>
    </location>
</feature>
<dbReference type="PROSITE" id="PS00061">
    <property type="entry name" value="ADH_SHORT"/>
    <property type="match status" value="1"/>
</dbReference>
<dbReference type="FunFam" id="3.40.50.720:FF:000084">
    <property type="entry name" value="Short-chain dehydrogenase reductase"/>
    <property type="match status" value="1"/>
</dbReference>
<dbReference type="AlphaFoldDB" id="A0A926JAY9"/>
<dbReference type="SMART" id="SM00822">
    <property type="entry name" value="PKS_KR"/>
    <property type="match status" value="1"/>
</dbReference>